<comment type="similarity">
    <text evidence="3 21">Belongs to the helicase family. RecQ subfamily.</text>
</comment>
<dbReference type="NCBIfam" id="TIGR00614">
    <property type="entry name" value="recQ_fam"/>
    <property type="match status" value="1"/>
</dbReference>
<keyword evidence="14" id="KW-0238">DNA-binding</keyword>
<comment type="catalytic activity">
    <reaction evidence="20 21">
        <text>ATP + H2O = ADP + phosphate + H(+)</text>
        <dbReference type="Rhea" id="RHEA:13065"/>
        <dbReference type="ChEBI" id="CHEBI:15377"/>
        <dbReference type="ChEBI" id="CHEBI:15378"/>
        <dbReference type="ChEBI" id="CHEBI:30616"/>
        <dbReference type="ChEBI" id="CHEBI:43474"/>
        <dbReference type="ChEBI" id="CHEBI:456216"/>
    </reaction>
</comment>
<evidence type="ECO:0000256" key="18">
    <source>
        <dbReference type="ARBA" id="ARBA00023306"/>
    </source>
</evidence>
<evidence type="ECO:0000256" key="20">
    <source>
        <dbReference type="ARBA" id="ARBA00049360"/>
    </source>
</evidence>
<dbReference type="GO" id="GO:0005524">
    <property type="term" value="F:ATP binding"/>
    <property type="evidence" value="ECO:0007669"/>
    <property type="project" value="UniProtKB-KW"/>
</dbReference>
<dbReference type="Pfam" id="PF00271">
    <property type="entry name" value="Helicase_C"/>
    <property type="match status" value="1"/>
</dbReference>
<evidence type="ECO:0000256" key="11">
    <source>
        <dbReference type="ARBA" id="ARBA00022806"/>
    </source>
</evidence>
<keyword evidence="17 21" id="KW-0539">Nucleus</keyword>
<dbReference type="EC" id="5.6.2.4" evidence="21"/>
<feature type="domain" description="Helicase C-terminal" evidence="24">
    <location>
        <begin position="300"/>
        <end position="456"/>
    </location>
</feature>
<dbReference type="GO" id="GO:0005694">
    <property type="term" value="C:chromosome"/>
    <property type="evidence" value="ECO:0007669"/>
    <property type="project" value="InterPro"/>
</dbReference>
<keyword evidence="13 21" id="KW-0067">ATP-binding</keyword>
<protein>
    <recommendedName>
        <fullName evidence="21">ATP-dependent DNA helicase</fullName>
        <ecNumber evidence="21">5.6.2.4</ecNumber>
    </recommendedName>
</protein>
<dbReference type="Proteomes" id="UP000663879">
    <property type="component" value="Unassembled WGS sequence"/>
</dbReference>
<keyword evidence="15" id="KW-0234">DNA repair</keyword>
<evidence type="ECO:0000256" key="7">
    <source>
        <dbReference type="ARBA" id="ARBA00022723"/>
    </source>
</evidence>
<dbReference type="FunFam" id="3.40.50.300:FF:000444">
    <property type="entry name" value="ATP-dependent DNA helicase"/>
    <property type="match status" value="1"/>
</dbReference>
<dbReference type="GO" id="GO:0051301">
    <property type="term" value="P:cell division"/>
    <property type="evidence" value="ECO:0007669"/>
    <property type="project" value="UniProtKB-KW"/>
</dbReference>
<feature type="domain" description="Helicase ATP-binding" evidence="23">
    <location>
        <begin position="97"/>
        <end position="271"/>
    </location>
</feature>
<keyword evidence="26" id="KW-1185">Reference proteome</keyword>
<evidence type="ECO:0000256" key="2">
    <source>
        <dbReference type="ARBA" id="ARBA00004642"/>
    </source>
</evidence>
<evidence type="ECO:0000256" key="12">
    <source>
        <dbReference type="ARBA" id="ARBA00022833"/>
    </source>
</evidence>
<evidence type="ECO:0000256" key="10">
    <source>
        <dbReference type="ARBA" id="ARBA00022801"/>
    </source>
</evidence>
<evidence type="ECO:0000256" key="4">
    <source>
        <dbReference type="ARBA" id="ARBA00022553"/>
    </source>
</evidence>
<dbReference type="InterPro" id="IPR001650">
    <property type="entry name" value="Helicase_C-like"/>
</dbReference>
<keyword evidence="12" id="KW-0862">Zinc</keyword>
<evidence type="ECO:0000256" key="14">
    <source>
        <dbReference type="ARBA" id="ARBA00023125"/>
    </source>
</evidence>
<dbReference type="GO" id="GO:0009378">
    <property type="term" value="F:four-way junction helicase activity"/>
    <property type="evidence" value="ECO:0007669"/>
    <property type="project" value="TreeGrafter"/>
</dbReference>
<dbReference type="PROSITE" id="PS51192">
    <property type="entry name" value="HELICASE_ATP_BIND_1"/>
    <property type="match status" value="1"/>
</dbReference>
<dbReference type="InterPro" id="IPR027417">
    <property type="entry name" value="P-loop_NTPase"/>
</dbReference>
<dbReference type="Gene3D" id="3.40.50.300">
    <property type="entry name" value="P-loop containing nucleotide triphosphate hydrolases"/>
    <property type="match status" value="2"/>
</dbReference>
<dbReference type="Pfam" id="PF16124">
    <property type="entry name" value="RecQ_Zn_bind"/>
    <property type="match status" value="1"/>
</dbReference>
<dbReference type="Pfam" id="PF00270">
    <property type="entry name" value="DEAD"/>
    <property type="match status" value="1"/>
</dbReference>
<keyword evidence="11 21" id="KW-0347">Helicase</keyword>
<dbReference type="GO" id="GO:0006260">
    <property type="term" value="P:DNA replication"/>
    <property type="evidence" value="ECO:0007669"/>
    <property type="project" value="UniProtKB-KW"/>
</dbReference>
<keyword evidence="5" id="KW-0132">Cell division</keyword>
<comment type="cofactor">
    <cofactor evidence="1">
        <name>Zn(2+)</name>
        <dbReference type="ChEBI" id="CHEBI:29105"/>
    </cofactor>
</comment>
<feature type="region of interest" description="Disordered" evidence="22">
    <location>
        <begin position="711"/>
        <end position="747"/>
    </location>
</feature>
<evidence type="ECO:0000259" key="24">
    <source>
        <dbReference type="PROSITE" id="PS51194"/>
    </source>
</evidence>
<name>A0A813M5D1_9BILA</name>
<accession>A0A813M5D1</accession>
<dbReference type="Pfam" id="PF08236">
    <property type="entry name" value="SRI"/>
    <property type="match status" value="1"/>
</dbReference>
<dbReference type="FunFam" id="3.40.50.300:FF:000614">
    <property type="entry name" value="ATP-dependent DNA helicase"/>
    <property type="match status" value="1"/>
</dbReference>
<gene>
    <name evidence="25" type="ORF">OXX778_LOCUS1220</name>
</gene>
<evidence type="ECO:0000256" key="19">
    <source>
        <dbReference type="ARBA" id="ARBA00034617"/>
    </source>
</evidence>
<dbReference type="OrthoDB" id="10261556at2759"/>
<comment type="subcellular location">
    <subcellularLocation>
        <location evidence="2">Nucleus</location>
        <location evidence="2">Nucleoplasm</location>
    </subcellularLocation>
</comment>
<feature type="region of interest" description="Disordered" evidence="22">
    <location>
        <begin position="31"/>
        <end position="52"/>
    </location>
</feature>
<evidence type="ECO:0000256" key="21">
    <source>
        <dbReference type="RuleBase" id="RU364117"/>
    </source>
</evidence>
<feature type="compositionally biased region" description="Low complexity" evidence="22">
    <location>
        <begin position="36"/>
        <end position="52"/>
    </location>
</feature>
<evidence type="ECO:0000256" key="5">
    <source>
        <dbReference type="ARBA" id="ARBA00022618"/>
    </source>
</evidence>
<dbReference type="GO" id="GO:0010605">
    <property type="term" value="P:negative regulation of macromolecule metabolic process"/>
    <property type="evidence" value="ECO:0007669"/>
    <property type="project" value="UniProtKB-ARBA"/>
</dbReference>
<dbReference type="InterPro" id="IPR014001">
    <property type="entry name" value="Helicase_ATP-bd"/>
</dbReference>
<proteinExistence type="inferred from homology"/>
<evidence type="ECO:0000256" key="6">
    <source>
        <dbReference type="ARBA" id="ARBA00022705"/>
    </source>
</evidence>
<dbReference type="GO" id="GO:0005737">
    <property type="term" value="C:cytoplasm"/>
    <property type="evidence" value="ECO:0007669"/>
    <property type="project" value="TreeGrafter"/>
</dbReference>
<sequence length="948" mass="109052">MATKVTKTSKKKSKEIDNSQTKLSKFFIGKSESDTKVSSSVSSTSISSETSKSQPVSSSILEELPKILTLEERLYQTLKKYFNHDRFKSTTQKSACLEIAKRNFDVYVSMPTGAGKSLCFQLPALVHQGVSIVISPLIALIYDQVEQLKGKGILAESLNSKITVKQKKKILADLNSDVPKLKLLYITPELAAQDYFREMLMNLNKKKLLNYFIVDEAHCVSQWGHDFRPQYLQLGVLKEKLTGVPCIALTATATPNVVADIYKNLSLKEPVKQFKTSVFRSNLYYEIIFRDFLKEDPFDNLKKFIEKSLNESNNGLDANKNVGIIYCRTRDACNQVAGRLISKHINAKAYHAGLKNTERDEIQSEWMEGKTKVIVATISFGMGVDKSTVRFVAHWNIPKSMAAYYQESGRAGRDGLKSYCRLYYSKEDRELLTFLVKQELIEQKAKNGDKQTDALTKVTMEGFNFLISFCEDFKCRHAGISKYFGDESAPDCNQSCDVCKVPNETKKMIDQYKKGISTSFGSKSNFNYSLIKSDMDAEDLYEGGRFKRKRFDDDDSDSEQKYHDPNAYDSNMAKFRSKLIKAEFDKRKSNSFQPLESNSQELTDEEKIIAKTTLVKDVHNNKIQNLSLKSRDNWLKKIQENLEENLKLFDPDADRDEVNELLTEMEYSVFQGAKNLIIYQANSIKKINEVKKFIKDKKSCLQEYKKSKKQQEVKISKNENDDENAEEEKSDLVQRNGKFKPPRFDNPSANFTSALTLMKEEKRPKIEIESFEDETKFFKNELECQNLKMIAKTEDEVIFKQEQNEKIKDMYLREKKCVPEPMVLDLEIKTEKIKICSPSLNRTISNKKLVSDNLKTEIFDKETKKNLLDLKQISVLVVTELTILYKGGKFSDKDIFKSLAKKLSHFILKKNFDNEDKVLDEIKKFVNNLSNKTKIKSVSDFEHYFLEN</sequence>
<evidence type="ECO:0000256" key="22">
    <source>
        <dbReference type="SAM" id="MobiDB-lite"/>
    </source>
</evidence>
<comment type="caution">
    <text evidence="25">The sequence shown here is derived from an EMBL/GenBank/DDBJ whole genome shotgun (WGS) entry which is preliminary data.</text>
</comment>
<organism evidence="25 26">
    <name type="scientific">Brachionus calyciflorus</name>
    <dbReference type="NCBI Taxonomy" id="104777"/>
    <lineage>
        <taxon>Eukaryota</taxon>
        <taxon>Metazoa</taxon>
        <taxon>Spiralia</taxon>
        <taxon>Gnathifera</taxon>
        <taxon>Rotifera</taxon>
        <taxon>Eurotatoria</taxon>
        <taxon>Monogononta</taxon>
        <taxon>Pseudotrocha</taxon>
        <taxon>Ploima</taxon>
        <taxon>Brachionidae</taxon>
        <taxon>Brachionus</taxon>
    </lineage>
</organism>
<evidence type="ECO:0000256" key="8">
    <source>
        <dbReference type="ARBA" id="ARBA00022741"/>
    </source>
</evidence>
<dbReference type="GO" id="GO:0005654">
    <property type="term" value="C:nucleoplasm"/>
    <property type="evidence" value="ECO:0007669"/>
    <property type="project" value="UniProtKB-SubCell"/>
</dbReference>
<dbReference type="GO" id="GO:0000724">
    <property type="term" value="P:double-strand break repair via homologous recombination"/>
    <property type="evidence" value="ECO:0007669"/>
    <property type="project" value="TreeGrafter"/>
</dbReference>
<dbReference type="PANTHER" id="PTHR13710:SF152">
    <property type="entry name" value="ATP-DEPENDENT DNA HELICASE Q5"/>
    <property type="match status" value="1"/>
</dbReference>
<evidence type="ECO:0000259" key="23">
    <source>
        <dbReference type="PROSITE" id="PS51192"/>
    </source>
</evidence>
<dbReference type="CDD" id="cd18794">
    <property type="entry name" value="SF2_C_RecQ"/>
    <property type="match status" value="1"/>
</dbReference>
<evidence type="ECO:0000256" key="13">
    <source>
        <dbReference type="ARBA" id="ARBA00022840"/>
    </source>
</evidence>
<evidence type="ECO:0000256" key="1">
    <source>
        <dbReference type="ARBA" id="ARBA00001947"/>
    </source>
</evidence>
<dbReference type="SUPFAM" id="SSF52540">
    <property type="entry name" value="P-loop containing nucleoside triphosphate hydrolases"/>
    <property type="match status" value="1"/>
</dbReference>
<evidence type="ECO:0000256" key="15">
    <source>
        <dbReference type="ARBA" id="ARBA00023204"/>
    </source>
</evidence>
<evidence type="ECO:0000256" key="17">
    <source>
        <dbReference type="ARBA" id="ARBA00023242"/>
    </source>
</evidence>
<evidence type="ECO:0000313" key="26">
    <source>
        <dbReference type="Proteomes" id="UP000663879"/>
    </source>
</evidence>
<keyword evidence="9" id="KW-0227">DNA damage</keyword>
<dbReference type="GO" id="GO:0003677">
    <property type="term" value="F:DNA binding"/>
    <property type="evidence" value="ECO:0007669"/>
    <property type="project" value="UniProtKB-KW"/>
</dbReference>
<dbReference type="GO" id="GO:0016787">
    <property type="term" value="F:hydrolase activity"/>
    <property type="evidence" value="ECO:0007669"/>
    <property type="project" value="UniProtKB-KW"/>
</dbReference>
<dbReference type="AlphaFoldDB" id="A0A813M5D1"/>
<dbReference type="PANTHER" id="PTHR13710">
    <property type="entry name" value="DNA HELICASE RECQ FAMILY MEMBER"/>
    <property type="match status" value="1"/>
</dbReference>
<dbReference type="EMBL" id="CAJNOC010000074">
    <property type="protein sequence ID" value="CAF0712489.1"/>
    <property type="molecule type" value="Genomic_DNA"/>
</dbReference>
<keyword evidence="10 21" id="KW-0378">Hydrolase</keyword>
<evidence type="ECO:0000256" key="3">
    <source>
        <dbReference type="ARBA" id="ARBA00005446"/>
    </source>
</evidence>
<comment type="catalytic activity">
    <reaction evidence="19 21">
        <text>Couples ATP hydrolysis with the unwinding of duplex DNA by translocating in the 3'-5' direction.</text>
        <dbReference type="EC" id="5.6.2.4"/>
    </reaction>
</comment>
<keyword evidence="18" id="KW-0131">Cell cycle</keyword>
<dbReference type="PROSITE" id="PS51194">
    <property type="entry name" value="HELICASE_CTER"/>
    <property type="match status" value="1"/>
</dbReference>
<dbReference type="InterPro" id="IPR032284">
    <property type="entry name" value="RecQ_Zn-bd"/>
</dbReference>
<reference evidence="25" key="1">
    <citation type="submission" date="2021-02" db="EMBL/GenBank/DDBJ databases">
        <authorList>
            <person name="Nowell W R."/>
        </authorList>
    </citation>
    <scope>NUCLEOTIDE SEQUENCE</scope>
    <source>
        <strain evidence="25">Ploen Becks lab</strain>
    </source>
</reference>
<dbReference type="GO" id="GO:0046872">
    <property type="term" value="F:metal ion binding"/>
    <property type="evidence" value="ECO:0007669"/>
    <property type="project" value="UniProtKB-KW"/>
</dbReference>
<dbReference type="SMART" id="SM00490">
    <property type="entry name" value="HELICc"/>
    <property type="match status" value="1"/>
</dbReference>
<dbReference type="GO" id="GO:0006355">
    <property type="term" value="P:regulation of DNA-templated transcription"/>
    <property type="evidence" value="ECO:0007669"/>
    <property type="project" value="InterPro"/>
</dbReference>
<dbReference type="InterPro" id="IPR013257">
    <property type="entry name" value="SRI"/>
</dbReference>
<evidence type="ECO:0000313" key="25">
    <source>
        <dbReference type="EMBL" id="CAF0712489.1"/>
    </source>
</evidence>
<evidence type="ECO:0000256" key="16">
    <source>
        <dbReference type="ARBA" id="ARBA00023235"/>
    </source>
</evidence>
<keyword evidence="8 21" id="KW-0547">Nucleotide-binding</keyword>
<feature type="compositionally biased region" description="Acidic residues" evidence="22">
    <location>
        <begin position="720"/>
        <end position="729"/>
    </location>
</feature>
<dbReference type="InterPro" id="IPR004589">
    <property type="entry name" value="DNA_helicase_ATP-dep_RecQ"/>
</dbReference>
<keyword evidence="4" id="KW-0597">Phosphoprotein</keyword>
<dbReference type="GO" id="GO:0045934">
    <property type="term" value="P:negative regulation of nucleobase-containing compound metabolic process"/>
    <property type="evidence" value="ECO:0007669"/>
    <property type="project" value="UniProtKB-ARBA"/>
</dbReference>
<dbReference type="GO" id="GO:0043138">
    <property type="term" value="F:3'-5' DNA helicase activity"/>
    <property type="evidence" value="ECO:0007669"/>
    <property type="project" value="UniProtKB-EC"/>
</dbReference>
<dbReference type="InterPro" id="IPR011545">
    <property type="entry name" value="DEAD/DEAH_box_helicase_dom"/>
</dbReference>
<keyword evidence="16" id="KW-0413">Isomerase</keyword>
<evidence type="ECO:0000256" key="9">
    <source>
        <dbReference type="ARBA" id="ARBA00022763"/>
    </source>
</evidence>
<keyword evidence="7" id="KW-0479">Metal-binding</keyword>
<dbReference type="SMART" id="SM00487">
    <property type="entry name" value="DEXDc"/>
    <property type="match status" value="1"/>
</dbReference>
<keyword evidence="6" id="KW-0235">DNA replication</keyword>